<dbReference type="SMART" id="SM00824">
    <property type="entry name" value="PKS_TE"/>
    <property type="match status" value="1"/>
</dbReference>
<dbReference type="Pfam" id="PF13193">
    <property type="entry name" value="AMP-binding_C"/>
    <property type="match status" value="1"/>
</dbReference>
<dbReference type="InterPro" id="IPR045851">
    <property type="entry name" value="AMP-bd_C_sf"/>
</dbReference>
<keyword evidence="2" id="KW-0596">Phosphopantetheine</keyword>
<dbReference type="Gene3D" id="3.30.559.10">
    <property type="entry name" value="Chloramphenicol acetyltransferase-like domain"/>
    <property type="match status" value="1"/>
</dbReference>
<dbReference type="RefSeq" id="WP_198734943.1">
    <property type="nucleotide sequence ID" value="NZ_JAEIOT010000004.1"/>
</dbReference>
<evidence type="ECO:0000256" key="3">
    <source>
        <dbReference type="ARBA" id="ARBA00022553"/>
    </source>
</evidence>
<dbReference type="Gene3D" id="3.40.50.980">
    <property type="match status" value="2"/>
</dbReference>
<dbReference type="InterPro" id="IPR020845">
    <property type="entry name" value="AMP-binding_CS"/>
</dbReference>
<dbReference type="InterPro" id="IPR000873">
    <property type="entry name" value="AMP-dep_synth/lig_dom"/>
</dbReference>
<dbReference type="InterPro" id="IPR023213">
    <property type="entry name" value="CAT-like_dom_sf"/>
</dbReference>
<dbReference type="InterPro" id="IPR001242">
    <property type="entry name" value="Condensation_dom"/>
</dbReference>
<dbReference type="SUPFAM" id="SSF56801">
    <property type="entry name" value="Acetyl-CoA synthetase-like"/>
    <property type="match status" value="1"/>
</dbReference>
<dbReference type="InterPro" id="IPR020802">
    <property type="entry name" value="TesA-like"/>
</dbReference>
<dbReference type="PROSITE" id="PS00455">
    <property type="entry name" value="AMP_BINDING"/>
    <property type="match status" value="1"/>
</dbReference>
<dbReference type="Gene3D" id="3.30.300.30">
    <property type="match status" value="1"/>
</dbReference>
<dbReference type="SUPFAM" id="SSF52777">
    <property type="entry name" value="CoA-dependent acyltransferases"/>
    <property type="match status" value="2"/>
</dbReference>
<dbReference type="InterPro" id="IPR020806">
    <property type="entry name" value="PKS_PP-bd"/>
</dbReference>
<dbReference type="InterPro" id="IPR010071">
    <property type="entry name" value="AA_adenyl_dom"/>
</dbReference>
<name>A0ABS0VT06_9CORY</name>
<reference evidence="5 6" key="1">
    <citation type="submission" date="2020-12" db="EMBL/GenBank/DDBJ databases">
        <title>Genome public.</title>
        <authorList>
            <person name="Sun Q."/>
        </authorList>
    </citation>
    <scope>NUCLEOTIDE SEQUENCE [LARGE SCALE GENOMIC DNA]</scope>
    <source>
        <strain evidence="5 6">CCM 8864</strain>
    </source>
</reference>
<dbReference type="InterPro" id="IPR009081">
    <property type="entry name" value="PP-bd_ACP"/>
</dbReference>
<feature type="domain" description="Carrier" evidence="4">
    <location>
        <begin position="984"/>
        <end position="1058"/>
    </location>
</feature>
<dbReference type="Pfam" id="PF00668">
    <property type="entry name" value="Condensation"/>
    <property type="match status" value="1"/>
</dbReference>
<dbReference type="InterPro" id="IPR036736">
    <property type="entry name" value="ACP-like_sf"/>
</dbReference>
<organism evidence="5 6">
    <name type="scientific">Corynebacterium marambiense</name>
    <dbReference type="NCBI Taxonomy" id="2765364"/>
    <lineage>
        <taxon>Bacteria</taxon>
        <taxon>Bacillati</taxon>
        <taxon>Actinomycetota</taxon>
        <taxon>Actinomycetes</taxon>
        <taxon>Mycobacteriales</taxon>
        <taxon>Corynebacteriaceae</taxon>
        <taxon>Corynebacterium</taxon>
    </lineage>
</organism>
<dbReference type="NCBIfam" id="TIGR01733">
    <property type="entry name" value="AA-adenyl-dom"/>
    <property type="match status" value="1"/>
</dbReference>
<dbReference type="SUPFAM" id="SSF47336">
    <property type="entry name" value="ACP-like"/>
    <property type="match status" value="1"/>
</dbReference>
<dbReference type="EMBL" id="JAEIOT010000004">
    <property type="protein sequence ID" value="MBI8999481.1"/>
    <property type="molecule type" value="Genomic_DNA"/>
</dbReference>
<protein>
    <submittedName>
        <fullName evidence="5">Amino acid adenylation domain-containing protein</fullName>
    </submittedName>
</protein>
<evidence type="ECO:0000256" key="2">
    <source>
        <dbReference type="ARBA" id="ARBA00022450"/>
    </source>
</evidence>
<dbReference type="Gene3D" id="3.40.50.1820">
    <property type="entry name" value="alpha/beta hydrolase"/>
    <property type="match status" value="1"/>
</dbReference>
<dbReference type="Gene3D" id="3.30.559.30">
    <property type="entry name" value="Nonribosomal peptide synthetase, condensation domain"/>
    <property type="match status" value="1"/>
</dbReference>
<comment type="cofactor">
    <cofactor evidence="1">
        <name>pantetheine 4'-phosphate</name>
        <dbReference type="ChEBI" id="CHEBI:47942"/>
    </cofactor>
</comment>
<evidence type="ECO:0000256" key="1">
    <source>
        <dbReference type="ARBA" id="ARBA00001957"/>
    </source>
</evidence>
<dbReference type="InterPro" id="IPR029058">
    <property type="entry name" value="AB_hydrolase_fold"/>
</dbReference>
<dbReference type="SUPFAM" id="SSF53474">
    <property type="entry name" value="alpha/beta-Hydrolases"/>
    <property type="match status" value="1"/>
</dbReference>
<keyword evidence="3" id="KW-0597">Phosphoprotein</keyword>
<evidence type="ECO:0000259" key="4">
    <source>
        <dbReference type="PROSITE" id="PS50075"/>
    </source>
</evidence>
<dbReference type="PROSITE" id="PS50075">
    <property type="entry name" value="CARRIER"/>
    <property type="match status" value="1"/>
</dbReference>
<dbReference type="Pfam" id="PF00975">
    <property type="entry name" value="Thioesterase"/>
    <property type="match status" value="1"/>
</dbReference>
<sequence>MTTSTAVHDMGPGQAAIWFAQAADPGGTTFQCAELIEFDAEIDLELLADTIRDCLSTLEPFRCRFLRTTSGTLRAETDPRWEPASISIITGTLDADTDIDEWASRTIAVPAMTRGDEISGTELTGHHLMQRANGRPLWLARFHHILADGYAIGALIRWIAACYTARATGGDAPQPPFSDHWATTHPGPGDDDLAFWRDPARVAAENPPTILPADGRGPARPLRSHATIDHDARVALRALTRTMRVTELDALAAVTAHYTAAVTGSADITLGIPLMNRPMGSRSIDFVPAVNLLPLRLDTADLRARFVDTVTATGAALAELRSHGTLRGEELRRLLRISDPAHRMTGPTINLRPFTPTFRFNGVRGELTTLSVGPVADVELIFQSEDDGSMTLHSLAHGTPAQQQQLDAHTRRLALLVNQLAHVDPADITADDGAFSLGDLDLIDADERRILLEEFNGTTHPITLPDGVDPTLHALIHARRTADLTTRPTEPALWWNGQWITREEFWADVDGLAAVLHEHGAAPGTTVALQLTRSPALCTAIAATALTGAAWLPLDPALPEQRRRDMLATADPHLLITGRTTGTPTPELSPIIELDETVLRPAPAAPPQWDPAPAPHATARDTVYILFTSGSTGTPKGVAVPQEGILNRLAWMADYYGIGENDTLIQKTPASFDVSGWEFLLPLTHGPRLVVPAPDAHRDPGELLPVLRETGTTICHFVPSALDAFLRWHTGSIDLPALRAIITSGEALPARTASTCRERLGVEVHNLYGPTEASIDVTAHTVRPGETTIPIGAPVWNTRTHVLDPIGRLLPIGAPGRLFLAGVQVATGYVGRPDLSAERFTEDPFHPGERMYDSGDIAQWRDDGELLYLGRADNQVKLRGQRLEPGEIEEVLSAHPDIAASAVLVRPLPGSGEDALIAWIVPRDHSAPPDTDSVLEHARSRLPAYMIPSAVVTVDVLPMTTNGKLDIRALPDPPAVDSDADDDPAVGPLEESLLDAFREVLGIRPGARANFFDLGGTSLSAVRLAQVLRERTGLDLNVSDVFAAPSIRALSAHLTARGDHDSGSAGFRPLLALRPHRAGVPVFCFHPAGGIGWSYARLIPFLDSGRGVFAVQSPGLVPDGPPMVASIVAAAERAATDILALCAEQDITDVELVGWSVGGVLAQACAVRLADTGIRVRHLVLLDAYPAELWRGKPAPDDQERLRGVLVMAGQDPDDYGELDTATVVAALRAAPGAFSALPDSVLSSVTTMIGHNARIMREHRTIPWSGTIDMFRAELNPEHMDEGTWRPFCGDLRVHRMQTTHPGMVSPEVFARVADLIQ</sequence>
<dbReference type="InterPro" id="IPR025110">
    <property type="entry name" value="AMP-bd_C"/>
</dbReference>
<dbReference type="PANTHER" id="PTHR45527">
    <property type="entry name" value="NONRIBOSOMAL PEPTIDE SYNTHETASE"/>
    <property type="match status" value="1"/>
</dbReference>
<dbReference type="Proteomes" id="UP000625574">
    <property type="component" value="Unassembled WGS sequence"/>
</dbReference>
<gene>
    <name evidence="5" type="ORF">JDV76_00575</name>
</gene>
<accession>A0ABS0VT06</accession>
<keyword evidence="6" id="KW-1185">Reference proteome</keyword>
<dbReference type="Gene3D" id="2.30.38.10">
    <property type="entry name" value="Luciferase, Domain 3"/>
    <property type="match status" value="1"/>
</dbReference>
<evidence type="ECO:0000313" key="5">
    <source>
        <dbReference type="EMBL" id="MBI8999481.1"/>
    </source>
</evidence>
<dbReference type="InterPro" id="IPR001031">
    <property type="entry name" value="Thioesterase"/>
</dbReference>
<proteinExistence type="predicted"/>
<dbReference type="Pfam" id="PF00550">
    <property type="entry name" value="PP-binding"/>
    <property type="match status" value="1"/>
</dbReference>
<dbReference type="Pfam" id="PF00501">
    <property type="entry name" value="AMP-binding"/>
    <property type="match status" value="1"/>
</dbReference>
<evidence type="ECO:0000313" key="6">
    <source>
        <dbReference type="Proteomes" id="UP000625574"/>
    </source>
</evidence>
<comment type="caution">
    <text evidence="5">The sequence shown here is derived from an EMBL/GenBank/DDBJ whole genome shotgun (WGS) entry which is preliminary data.</text>
</comment>
<dbReference type="SMART" id="SM00823">
    <property type="entry name" value="PKS_PP"/>
    <property type="match status" value="1"/>
</dbReference>
<dbReference type="PANTHER" id="PTHR45527:SF1">
    <property type="entry name" value="FATTY ACID SYNTHASE"/>
    <property type="match status" value="1"/>
</dbReference>